<protein>
    <submittedName>
        <fullName evidence="2">Uncharacterized protein</fullName>
    </submittedName>
</protein>
<organism evidence="2 3">
    <name type="scientific">Bursaphelenchus okinawaensis</name>
    <dbReference type="NCBI Taxonomy" id="465554"/>
    <lineage>
        <taxon>Eukaryota</taxon>
        <taxon>Metazoa</taxon>
        <taxon>Ecdysozoa</taxon>
        <taxon>Nematoda</taxon>
        <taxon>Chromadorea</taxon>
        <taxon>Rhabditida</taxon>
        <taxon>Tylenchina</taxon>
        <taxon>Tylenchomorpha</taxon>
        <taxon>Aphelenchoidea</taxon>
        <taxon>Aphelenchoididae</taxon>
        <taxon>Bursaphelenchus</taxon>
    </lineage>
</organism>
<feature type="compositionally biased region" description="Polar residues" evidence="1">
    <location>
        <begin position="352"/>
        <end position="365"/>
    </location>
</feature>
<feature type="compositionally biased region" description="Polar residues" evidence="1">
    <location>
        <begin position="131"/>
        <end position="157"/>
    </location>
</feature>
<feature type="compositionally biased region" description="Polar residues" evidence="1">
    <location>
        <begin position="508"/>
        <end position="517"/>
    </location>
</feature>
<feature type="compositionally biased region" description="Basic and acidic residues" evidence="1">
    <location>
        <begin position="316"/>
        <end position="328"/>
    </location>
</feature>
<feature type="compositionally biased region" description="Low complexity" evidence="1">
    <location>
        <begin position="439"/>
        <end position="454"/>
    </location>
</feature>
<feature type="compositionally biased region" description="Basic and acidic residues" evidence="1">
    <location>
        <begin position="376"/>
        <end position="391"/>
    </location>
</feature>
<evidence type="ECO:0000313" key="3">
    <source>
        <dbReference type="Proteomes" id="UP000614601"/>
    </source>
</evidence>
<feature type="compositionally biased region" description="Basic residues" evidence="1">
    <location>
        <begin position="184"/>
        <end position="198"/>
    </location>
</feature>
<gene>
    <name evidence="2" type="ORF">BOKJ2_LOCUS4123</name>
</gene>
<accession>A0A811K945</accession>
<comment type="caution">
    <text evidence="2">The sequence shown here is derived from an EMBL/GenBank/DDBJ whole genome shotgun (WGS) entry which is preliminary data.</text>
</comment>
<proteinExistence type="predicted"/>
<evidence type="ECO:0000256" key="1">
    <source>
        <dbReference type="SAM" id="MobiDB-lite"/>
    </source>
</evidence>
<evidence type="ECO:0000313" key="2">
    <source>
        <dbReference type="EMBL" id="CAD5212279.1"/>
    </source>
</evidence>
<dbReference type="EMBL" id="CAJFCW020000002">
    <property type="protein sequence ID" value="CAG9095463.1"/>
    <property type="molecule type" value="Genomic_DNA"/>
</dbReference>
<dbReference type="Proteomes" id="UP000783686">
    <property type="component" value="Unassembled WGS sequence"/>
</dbReference>
<feature type="region of interest" description="Disordered" evidence="1">
    <location>
        <begin position="311"/>
        <end position="526"/>
    </location>
</feature>
<feature type="compositionally biased region" description="Acidic residues" evidence="1">
    <location>
        <begin position="165"/>
        <end position="179"/>
    </location>
</feature>
<name>A0A811K945_9BILA</name>
<feature type="compositionally biased region" description="Low complexity" evidence="1">
    <location>
        <begin position="366"/>
        <end position="375"/>
    </location>
</feature>
<feature type="region of interest" description="Disordered" evidence="1">
    <location>
        <begin position="91"/>
        <end position="216"/>
    </location>
</feature>
<reference evidence="2" key="1">
    <citation type="submission" date="2020-09" db="EMBL/GenBank/DDBJ databases">
        <authorList>
            <person name="Kikuchi T."/>
        </authorList>
    </citation>
    <scope>NUCLEOTIDE SEQUENCE</scope>
    <source>
        <strain evidence="2">SH1</strain>
    </source>
</reference>
<dbReference type="EMBL" id="CAJFDH010000002">
    <property type="protein sequence ID" value="CAD5212279.1"/>
    <property type="molecule type" value="Genomic_DNA"/>
</dbReference>
<sequence length="617" mass="67790">MEDKRTPREVFTKIENILKTTLGVNELVLQHSKTNDRTVKDLLTCVNRSLGEIRVEVKHLKNMTLPLIEKKINGKREIMDNEDDDIQIINDVSKSPTPTAPKRPLPAVKNAKKSVKGPSPVKAKGDIDYEPSTQGTFSTQDDLFTQDVASTQGASSTQEPLEVTESSEEDEPESQDTVDDLPLKRRTRSGGKKPRRRRSDSSEYMEEEPSRRRSRVSTGAEDALCRYCGRVVIKSTEKSCAGCMGDRTVTIESVKKRVKLLTNVADCLSKYTGSLNSASTELVAALQRGLTAVHNDLCTLEGRNANKMSVVVKRSSKADTETAGDLRRTSAVGWRNSTNTGSRKSTEESKKPSINSQKINVNARRSSVSQSSTTSPKKDTGKDQSRVEDPSKNSLMPGPSILSNVTKRKNHYTDDEYPPGTSSQALKKHTRLSGASTNSVQKKSPVKVSSQSASFGATSAKDGSAGAIGTTVGQKKSPIKINRHNDSPGPSVAKNDFSGSRSPYKRVSVNTPQSGPSGTPKKAKVEQDVKNTLGTVPSTSQDIRRSSRGSSSFVPMRLCSTCQDFTFGADMCKKCKQRQAQIENKKRKDNYIKRNKKLEKEALKQLQEEEEQPQEEE</sequence>
<keyword evidence="3" id="KW-1185">Reference proteome</keyword>
<dbReference type="AlphaFoldDB" id="A0A811K945"/>
<dbReference type="Proteomes" id="UP000614601">
    <property type="component" value="Unassembled WGS sequence"/>
</dbReference>